<reference evidence="1" key="1">
    <citation type="submission" date="2019-08" db="EMBL/GenBank/DDBJ databases">
        <authorList>
            <person name="Kucharzyk K."/>
            <person name="Murdoch R.W."/>
            <person name="Higgins S."/>
            <person name="Loffler F."/>
        </authorList>
    </citation>
    <scope>NUCLEOTIDE SEQUENCE</scope>
</reference>
<name>A0A644TIH5_9ZZZZ</name>
<gene>
    <name evidence="1" type="ORF">SDC9_12434</name>
</gene>
<proteinExistence type="predicted"/>
<sequence length="219" mass="25881">METNKKLIVNKYRIANPNNKEVRDCKSRTTEKIIIVCILTLITLRIYGQKSDVPLNSLDLKIKLEINEMKILLDGQIINQTKEGERQGLWINYDLDNSQHKMSIINLGDTCVTTLTLDTIVILKDKLFTINEYGGYNNGKKIGEWRVYSKENHHLKYRIFYSNKGIVEKIIRYFDKEHKNLKDNLVYIIERDKKSKKFIVKWINNELNEEEVISIFNLR</sequence>
<protein>
    <submittedName>
        <fullName evidence="1">Uncharacterized protein</fullName>
    </submittedName>
</protein>
<comment type="caution">
    <text evidence="1">The sequence shown here is derived from an EMBL/GenBank/DDBJ whole genome shotgun (WGS) entry which is preliminary data.</text>
</comment>
<dbReference type="EMBL" id="VSSQ01000033">
    <property type="protein sequence ID" value="MPL66746.1"/>
    <property type="molecule type" value="Genomic_DNA"/>
</dbReference>
<dbReference type="AlphaFoldDB" id="A0A644TIH5"/>
<organism evidence="1">
    <name type="scientific">bioreactor metagenome</name>
    <dbReference type="NCBI Taxonomy" id="1076179"/>
    <lineage>
        <taxon>unclassified sequences</taxon>
        <taxon>metagenomes</taxon>
        <taxon>ecological metagenomes</taxon>
    </lineage>
</organism>
<evidence type="ECO:0000313" key="1">
    <source>
        <dbReference type="EMBL" id="MPL66746.1"/>
    </source>
</evidence>
<accession>A0A644TIH5</accession>